<proteinExistence type="predicted"/>
<keyword evidence="3" id="KW-1185">Reference proteome</keyword>
<dbReference type="AlphaFoldDB" id="A0A284S5B0"/>
<name>A0A284S5B0_ARMOS</name>
<sequence length="131" mass="13815">MLVWGEGGSGGAVGASVLIDLVSSVAYTSGELTPTFASPSVMPLEVGAPTFIPSSCSYPSPHYAPRSPSLQLSHSPKIPSSIRLLHPQSAVVILAAVVIVLFMVDAGSPIWRMGPSRVGCWEHCHRVCEQF</sequence>
<gene>
    <name evidence="2" type="ORF">ARMOST_19711</name>
</gene>
<feature type="transmembrane region" description="Helical" evidence="1">
    <location>
        <begin position="85"/>
        <end position="104"/>
    </location>
</feature>
<evidence type="ECO:0000313" key="3">
    <source>
        <dbReference type="Proteomes" id="UP000219338"/>
    </source>
</evidence>
<dbReference type="Proteomes" id="UP000219338">
    <property type="component" value="Unassembled WGS sequence"/>
</dbReference>
<keyword evidence="1" id="KW-1133">Transmembrane helix</keyword>
<reference evidence="3" key="1">
    <citation type="journal article" date="2017" name="Nat. Ecol. Evol.">
        <title>Genome expansion and lineage-specific genetic innovations in the forest pathogenic fungi Armillaria.</title>
        <authorList>
            <person name="Sipos G."/>
            <person name="Prasanna A.N."/>
            <person name="Walter M.C."/>
            <person name="O'Connor E."/>
            <person name="Balint B."/>
            <person name="Krizsan K."/>
            <person name="Kiss B."/>
            <person name="Hess J."/>
            <person name="Varga T."/>
            <person name="Slot J."/>
            <person name="Riley R."/>
            <person name="Boka B."/>
            <person name="Rigling D."/>
            <person name="Barry K."/>
            <person name="Lee J."/>
            <person name="Mihaltcheva S."/>
            <person name="LaButti K."/>
            <person name="Lipzen A."/>
            <person name="Waldron R."/>
            <person name="Moloney N.M."/>
            <person name="Sperisen C."/>
            <person name="Kredics L."/>
            <person name="Vagvoelgyi C."/>
            <person name="Patrignani A."/>
            <person name="Fitzpatrick D."/>
            <person name="Nagy I."/>
            <person name="Doyle S."/>
            <person name="Anderson J.B."/>
            <person name="Grigoriev I.V."/>
            <person name="Gueldener U."/>
            <person name="Muensterkoetter M."/>
            <person name="Nagy L.G."/>
        </authorList>
    </citation>
    <scope>NUCLEOTIDE SEQUENCE [LARGE SCALE GENOMIC DNA]</scope>
    <source>
        <strain evidence="3">C18/9</strain>
    </source>
</reference>
<accession>A0A284S5B0</accession>
<organism evidence="2 3">
    <name type="scientific">Armillaria ostoyae</name>
    <name type="common">Armillaria root rot fungus</name>
    <dbReference type="NCBI Taxonomy" id="47428"/>
    <lineage>
        <taxon>Eukaryota</taxon>
        <taxon>Fungi</taxon>
        <taxon>Dikarya</taxon>
        <taxon>Basidiomycota</taxon>
        <taxon>Agaricomycotina</taxon>
        <taxon>Agaricomycetes</taxon>
        <taxon>Agaricomycetidae</taxon>
        <taxon>Agaricales</taxon>
        <taxon>Marasmiineae</taxon>
        <taxon>Physalacriaceae</taxon>
        <taxon>Armillaria</taxon>
    </lineage>
</organism>
<dbReference type="EMBL" id="FUEG01000033">
    <property type="protein sequence ID" value="SJL16192.1"/>
    <property type="molecule type" value="Genomic_DNA"/>
</dbReference>
<evidence type="ECO:0000313" key="2">
    <source>
        <dbReference type="EMBL" id="SJL16192.1"/>
    </source>
</evidence>
<keyword evidence="1" id="KW-0812">Transmembrane</keyword>
<evidence type="ECO:0000256" key="1">
    <source>
        <dbReference type="SAM" id="Phobius"/>
    </source>
</evidence>
<protein>
    <submittedName>
        <fullName evidence="2">Uncharacterized protein</fullName>
    </submittedName>
</protein>
<keyword evidence="1" id="KW-0472">Membrane</keyword>